<organism evidence="5 6">
    <name type="scientific">Marinomonas polaris DSM 16579</name>
    <dbReference type="NCBI Taxonomy" id="1122206"/>
    <lineage>
        <taxon>Bacteria</taxon>
        <taxon>Pseudomonadati</taxon>
        <taxon>Pseudomonadota</taxon>
        <taxon>Gammaproteobacteria</taxon>
        <taxon>Oceanospirillales</taxon>
        <taxon>Oceanospirillaceae</taxon>
        <taxon>Marinomonas</taxon>
    </lineage>
</organism>
<feature type="domain" description="Gfo/Idh/MocA-like oxidoreductase N-terminal" evidence="3">
    <location>
        <begin position="2"/>
        <end position="119"/>
    </location>
</feature>
<dbReference type="PIRSF" id="PIRSF500176">
    <property type="entry name" value="L_ASNase"/>
    <property type="match status" value="1"/>
</dbReference>
<gene>
    <name evidence="5" type="ORF">SAMN02745753_00259</name>
</gene>
<comment type="similarity">
    <text evidence="1">Belongs to the Gfo/Idh/MocA family.</text>
</comment>
<accession>A0A1M4TCM0</accession>
<dbReference type="STRING" id="1122206.SAMN02745753_00259"/>
<dbReference type="GO" id="GO:0005737">
    <property type="term" value="C:cytoplasm"/>
    <property type="evidence" value="ECO:0007669"/>
    <property type="project" value="TreeGrafter"/>
</dbReference>
<dbReference type="GO" id="GO:0006740">
    <property type="term" value="P:NADPH regeneration"/>
    <property type="evidence" value="ECO:0007669"/>
    <property type="project" value="TreeGrafter"/>
</dbReference>
<dbReference type="Gene3D" id="3.30.360.10">
    <property type="entry name" value="Dihydrodipicolinate Reductase, domain 2"/>
    <property type="match status" value="1"/>
</dbReference>
<dbReference type="Proteomes" id="UP000184517">
    <property type="component" value="Unassembled WGS sequence"/>
</dbReference>
<evidence type="ECO:0000313" key="5">
    <source>
        <dbReference type="EMBL" id="SHE42125.1"/>
    </source>
</evidence>
<evidence type="ECO:0000313" key="6">
    <source>
        <dbReference type="Proteomes" id="UP000184517"/>
    </source>
</evidence>
<dbReference type="RefSeq" id="WP_072837913.1">
    <property type="nucleotide sequence ID" value="NZ_FQVF01000002.1"/>
</dbReference>
<dbReference type="SUPFAM" id="SSF51735">
    <property type="entry name" value="NAD(P)-binding Rossmann-fold domains"/>
    <property type="match status" value="1"/>
</dbReference>
<keyword evidence="6" id="KW-1185">Reference proteome</keyword>
<dbReference type="InterPro" id="IPR030827">
    <property type="entry name" value="Myo_inos_IolG"/>
</dbReference>
<dbReference type="EMBL" id="FQVF01000002">
    <property type="protein sequence ID" value="SHE42125.1"/>
    <property type="molecule type" value="Genomic_DNA"/>
</dbReference>
<dbReference type="InterPro" id="IPR006034">
    <property type="entry name" value="Asparaginase/glutaminase-like"/>
</dbReference>
<dbReference type="SUPFAM" id="SSF55347">
    <property type="entry name" value="Glyceraldehyde-3-phosphate dehydrogenase-like, C-terminal domain"/>
    <property type="match status" value="1"/>
</dbReference>
<sequence>MLNFALFGAGRIGKMHAQNIQAFAQSNLKYVFDVYAPAAEAVAKATGAKVADSVEMALADPEVDAVLIATSTDTHVELIIKAAKAGKAILCEKPIDLDTATVNACLAQIKDCHVPIQIGFNRRYDPSHAAVVKAAQDGSIGKLEQIIITSRDPGMAPVEYLKSSGGIFRDMVIHDFDMARFVLGEEIVELQAFGSAMVDEKITEIGDVDSVMVIMKSQSGRLIHINGSRRAIYGYDQRVEAFGSEGMVISNNQTPTSVTRFTKDTTQVKDPLYNFFIDRYVDAYNLQLTSFIENVLAKKPVSPSFEDGRRAQMLADAAQKSLETGQKVTLAW</sequence>
<dbReference type="InterPro" id="IPR000683">
    <property type="entry name" value="Gfo/Idh/MocA-like_OxRdtase_N"/>
</dbReference>
<dbReference type="PIRSF" id="PIRSF001220">
    <property type="entry name" value="L-ASNase_gatD"/>
    <property type="match status" value="1"/>
</dbReference>
<dbReference type="OrthoDB" id="9801953at2"/>
<protein>
    <submittedName>
        <fullName evidence="5">Myo-inositol 2-dehydrogenase</fullName>
    </submittedName>
</protein>
<evidence type="ECO:0000256" key="1">
    <source>
        <dbReference type="ARBA" id="ARBA00010928"/>
    </source>
</evidence>
<dbReference type="PANTHER" id="PTHR42840:SF3">
    <property type="entry name" value="BINDING ROSSMANN FOLD OXIDOREDUCTASE, PUTATIVE (AFU_ORTHOLOGUE AFUA_2G10240)-RELATED"/>
    <property type="match status" value="1"/>
</dbReference>
<evidence type="ECO:0000256" key="2">
    <source>
        <dbReference type="ARBA" id="ARBA00023002"/>
    </source>
</evidence>
<dbReference type="Pfam" id="PF01408">
    <property type="entry name" value="GFO_IDH_MocA"/>
    <property type="match status" value="1"/>
</dbReference>
<keyword evidence="2" id="KW-0560">Oxidoreductase</keyword>
<reference evidence="6" key="1">
    <citation type="submission" date="2016-11" db="EMBL/GenBank/DDBJ databases">
        <authorList>
            <person name="Varghese N."/>
            <person name="Submissions S."/>
        </authorList>
    </citation>
    <scope>NUCLEOTIDE SEQUENCE [LARGE SCALE GENOMIC DNA]</scope>
    <source>
        <strain evidence="6">DSM 16579</strain>
    </source>
</reference>
<evidence type="ECO:0000259" key="4">
    <source>
        <dbReference type="Pfam" id="PF22725"/>
    </source>
</evidence>
<feature type="domain" description="GFO/IDH/MocA-like oxidoreductase" evidence="4">
    <location>
        <begin position="130"/>
        <end position="248"/>
    </location>
</feature>
<dbReference type="Gene3D" id="3.40.50.720">
    <property type="entry name" value="NAD(P)-binding Rossmann-like Domain"/>
    <property type="match status" value="1"/>
</dbReference>
<dbReference type="Pfam" id="PF22725">
    <property type="entry name" value="GFO_IDH_MocA_C3"/>
    <property type="match status" value="1"/>
</dbReference>
<dbReference type="InterPro" id="IPR055170">
    <property type="entry name" value="GFO_IDH_MocA-like_dom"/>
</dbReference>
<dbReference type="PANTHER" id="PTHR42840">
    <property type="entry name" value="NAD(P)-BINDING ROSSMANN-FOLD SUPERFAMILY PROTEIN-RELATED"/>
    <property type="match status" value="1"/>
</dbReference>
<dbReference type="NCBIfam" id="TIGR04380">
    <property type="entry name" value="myo_inos_iolG"/>
    <property type="match status" value="1"/>
</dbReference>
<dbReference type="GO" id="GO:0016491">
    <property type="term" value="F:oxidoreductase activity"/>
    <property type="evidence" value="ECO:0007669"/>
    <property type="project" value="UniProtKB-KW"/>
</dbReference>
<proteinExistence type="inferred from homology"/>
<evidence type="ECO:0000259" key="3">
    <source>
        <dbReference type="Pfam" id="PF01408"/>
    </source>
</evidence>
<dbReference type="GO" id="GO:0000166">
    <property type="term" value="F:nucleotide binding"/>
    <property type="evidence" value="ECO:0007669"/>
    <property type="project" value="InterPro"/>
</dbReference>
<dbReference type="InterPro" id="IPR036291">
    <property type="entry name" value="NAD(P)-bd_dom_sf"/>
</dbReference>
<name>A0A1M4TCM0_9GAMM</name>
<dbReference type="AlphaFoldDB" id="A0A1M4TCM0"/>